<protein>
    <recommendedName>
        <fullName evidence="6">RNAP delta factor</fullName>
    </recommendedName>
</protein>
<dbReference type="AlphaFoldDB" id="A0A7D4BHC2"/>
<evidence type="ECO:0000313" key="10">
    <source>
        <dbReference type="Proteomes" id="UP000503088"/>
    </source>
</evidence>
<dbReference type="NCBIfam" id="TIGR04567">
    <property type="entry name" value="RNAP_delt_lowGC"/>
    <property type="match status" value="1"/>
</dbReference>
<proteinExistence type="inferred from homology"/>
<evidence type="ECO:0000313" key="9">
    <source>
        <dbReference type="EMBL" id="QKG85752.1"/>
    </source>
</evidence>
<evidence type="ECO:0000256" key="7">
    <source>
        <dbReference type="SAM" id="MobiDB-lite"/>
    </source>
</evidence>
<keyword evidence="2 9" id="KW-0240">DNA-directed RNA polymerase</keyword>
<feature type="domain" description="HTH HARE-type" evidence="8">
    <location>
        <begin position="17"/>
        <end position="84"/>
    </location>
</feature>
<feature type="region of interest" description="Disordered" evidence="7">
    <location>
        <begin position="93"/>
        <end position="128"/>
    </location>
</feature>
<evidence type="ECO:0000256" key="6">
    <source>
        <dbReference type="ARBA" id="ARBA00031937"/>
    </source>
</evidence>
<dbReference type="EMBL" id="CP048104">
    <property type="protein sequence ID" value="QKG85752.1"/>
    <property type="molecule type" value="Genomic_DNA"/>
</dbReference>
<evidence type="ECO:0000256" key="1">
    <source>
        <dbReference type="ARBA" id="ARBA00009828"/>
    </source>
</evidence>
<dbReference type="InterPro" id="IPR038087">
    <property type="entry name" value="RNAP_delta_N_dom_sf"/>
</dbReference>
<keyword evidence="3 9" id="KW-0808">Transferase</keyword>
<dbReference type="GO" id="GO:0006351">
    <property type="term" value="P:DNA-templated transcription"/>
    <property type="evidence" value="ECO:0007669"/>
    <property type="project" value="InterPro"/>
</dbReference>
<evidence type="ECO:0000259" key="8">
    <source>
        <dbReference type="PROSITE" id="PS51913"/>
    </source>
</evidence>
<keyword evidence="10" id="KW-1185">Reference proteome</keyword>
<dbReference type="Gene3D" id="1.10.10.1250">
    <property type="entry name" value="RNA polymerase, subunit delta, N-terminal domain"/>
    <property type="match status" value="1"/>
</dbReference>
<accession>A0A7D4BHC2</accession>
<evidence type="ECO:0000256" key="4">
    <source>
        <dbReference type="ARBA" id="ARBA00022695"/>
    </source>
</evidence>
<dbReference type="InterPro" id="IPR029757">
    <property type="entry name" value="RpoE"/>
</dbReference>
<feature type="compositionally biased region" description="Acidic residues" evidence="7">
    <location>
        <begin position="101"/>
        <end position="119"/>
    </location>
</feature>
<keyword evidence="5" id="KW-0804">Transcription</keyword>
<dbReference type="RefSeq" id="WP_173224763.1">
    <property type="nucleotide sequence ID" value="NZ_CP048104.1"/>
</dbReference>
<evidence type="ECO:0000256" key="3">
    <source>
        <dbReference type="ARBA" id="ARBA00022679"/>
    </source>
</evidence>
<dbReference type="Proteomes" id="UP000503088">
    <property type="component" value="Chromosome"/>
</dbReference>
<evidence type="ECO:0000256" key="5">
    <source>
        <dbReference type="ARBA" id="ARBA00023163"/>
    </source>
</evidence>
<dbReference type="KEGG" id="kpul:GXN76_15685"/>
<dbReference type="InterPro" id="IPR007759">
    <property type="entry name" value="Asxl_HARE-HTH"/>
</dbReference>
<dbReference type="GO" id="GO:0000428">
    <property type="term" value="C:DNA-directed RNA polymerase complex"/>
    <property type="evidence" value="ECO:0007669"/>
    <property type="project" value="UniProtKB-KW"/>
</dbReference>
<dbReference type="GO" id="GO:0006355">
    <property type="term" value="P:regulation of DNA-templated transcription"/>
    <property type="evidence" value="ECO:0007669"/>
    <property type="project" value="InterPro"/>
</dbReference>
<gene>
    <name evidence="9" type="primary">rpoE</name>
    <name evidence="9" type="ORF">GXN76_15685</name>
</gene>
<comment type="similarity">
    <text evidence="1">Belongs to the RpoE family.</text>
</comment>
<sequence length="128" mass="14758">MPESLIKQLTDSEVQETAMVDLAFYILKEKGEPILYRDLMGEIVKLKGFSEEEKTFYIAQLFTEINIDGRFVCVGKSLWGLKSWYPMEQTTDSAVAQNVKDDEEEENEDLFVEEDDDNEKDSLGQETD</sequence>
<keyword evidence="4 9" id="KW-0548">Nucleotidyltransferase</keyword>
<dbReference type="Pfam" id="PF05066">
    <property type="entry name" value="HARE-HTH"/>
    <property type="match status" value="1"/>
</dbReference>
<name>A0A7D4BHC2_9BACL</name>
<dbReference type="GO" id="GO:0016779">
    <property type="term" value="F:nucleotidyltransferase activity"/>
    <property type="evidence" value="ECO:0007669"/>
    <property type="project" value="UniProtKB-KW"/>
</dbReference>
<dbReference type="PROSITE" id="PS51913">
    <property type="entry name" value="HTH_HARE"/>
    <property type="match status" value="1"/>
</dbReference>
<evidence type="ECO:0000256" key="2">
    <source>
        <dbReference type="ARBA" id="ARBA00022478"/>
    </source>
</evidence>
<organism evidence="9 10">
    <name type="scientific">Kroppenstedtia pulmonis</name>
    <dbReference type="NCBI Taxonomy" id="1380685"/>
    <lineage>
        <taxon>Bacteria</taxon>
        <taxon>Bacillati</taxon>
        <taxon>Bacillota</taxon>
        <taxon>Bacilli</taxon>
        <taxon>Bacillales</taxon>
        <taxon>Thermoactinomycetaceae</taxon>
        <taxon>Kroppenstedtia</taxon>
    </lineage>
</organism>
<reference evidence="9 10" key="1">
    <citation type="submission" date="2020-01" db="EMBL/GenBank/DDBJ databases">
        <authorList>
            <person name="Gulvik C.A."/>
            <person name="Batra D.G."/>
        </authorList>
    </citation>
    <scope>NUCLEOTIDE SEQUENCE [LARGE SCALE GENOMIC DNA]</scope>
    <source>
        <strain evidence="9 10">W9323</strain>
    </source>
</reference>